<comment type="caution">
    <text evidence="2">The sequence shown here is derived from an EMBL/GenBank/DDBJ whole genome shotgun (WGS) entry which is preliminary data.</text>
</comment>
<evidence type="ECO:0000313" key="3">
    <source>
        <dbReference type="Proteomes" id="UP000237040"/>
    </source>
</evidence>
<dbReference type="RefSeq" id="WP_416084981.1">
    <property type="nucleotide sequence ID" value="NZ_JBNAUB010000047.1"/>
</dbReference>
<dbReference type="AlphaFoldDB" id="A0A2J6WEK1"/>
<sequence length="180" mass="20185">MVQISGYKFLQFKRGFTFVEITIVIALILVLAIPIGTLLMNYLKANYFESTYLKEQYYANVIMQDIEQRIRRADNGSVNFSNYTLTFSYTDANPDGSKKTTIYCVYTLQNAGTTNSIFNRGIGTSPNPAVSVFPVGLEKGLIRDFNITISTAPPYFAKVAIQTLSGFTLTNSIYLLNYGR</sequence>
<keyword evidence="1" id="KW-1133">Transmembrane helix</keyword>
<organism evidence="2 3">
    <name type="scientific">Caldisericum exile</name>
    <dbReference type="NCBI Taxonomy" id="693075"/>
    <lineage>
        <taxon>Bacteria</taxon>
        <taxon>Pseudomonadati</taxon>
        <taxon>Caldisericota/Cryosericota group</taxon>
        <taxon>Caldisericota</taxon>
        <taxon>Caldisericia</taxon>
        <taxon>Caldisericales</taxon>
        <taxon>Caldisericaceae</taxon>
        <taxon>Caldisericum</taxon>
    </lineage>
</organism>
<dbReference type="InterPro" id="IPR012902">
    <property type="entry name" value="N_methyl_site"/>
</dbReference>
<accession>A0A2J6WEK1</accession>
<feature type="transmembrane region" description="Helical" evidence="1">
    <location>
        <begin position="21"/>
        <end position="43"/>
    </location>
</feature>
<keyword evidence="1" id="KW-0812">Transmembrane</keyword>
<proteinExistence type="predicted"/>
<dbReference type="NCBIfam" id="TIGR02532">
    <property type="entry name" value="IV_pilin_GFxxxE"/>
    <property type="match status" value="1"/>
</dbReference>
<name>A0A2J6WEK1_9BACT</name>
<keyword evidence="1" id="KW-0472">Membrane</keyword>
<evidence type="ECO:0008006" key="4">
    <source>
        <dbReference type="Google" id="ProtNLM"/>
    </source>
</evidence>
<dbReference type="EMBL" id="PNIL01000042">
    <property type="protein sequence ID" value="PMP67553.1"/>
    <property type="molecule type" value="Genomic_DNA"/>
</dbReference>
<evidence type="ECO:0000313" key="2">
    <source>
        <dbReference type="EMBL" id="PMP67553.1"/>
    </source>
</evidence>
<gene>
    <name evidence="2" type="ORF">C0189_02865</name>
</gene>
<reference evidence="2 3" key="1">
    <citation type="submission" date="2018-01" db="EMBL/GenBank/DDBJ databases">
        <title>Metagenomic assembled genomes from two thermal pools in the Uzon Caldera, Kamchatka, Russia.</title>
        <authorList>
            <person name="Wilkins L."/>
            <person name="Ettinger C."/>
        </authorList>
    </citation>
    <scope>NUCLEOTIDE SEQUENCE [LARGE SCALE GENOMIC DNA]</scope>
    <source>
        <strain evidence="2">ZAV-07</strain>
    </source>
</reference>
<protein>
    <recommendedName>
        <fullName evidence="4">Prepilin-type N-terminal cleavage/methylation domain-containing protein</fullName>
    </recommendedName>
</protein>
<evidence type="ECO:0000256" key="1">
    <source>
        <dbReference type="SAM" id="Phobius"/>
    </source>
</evidence>
<dbReference type="Proteomes" id="UP000237040">
    <property type="component" value="Unassembled WGS sequence"/>
</dbReference>